<evidence type="ECO:0000259" key="1">
    <source>
        <dbReference type="PROSITE" id="PS50943"/>
    </source>
</evidence>
<dbReference type="InterPro" id="IPR050570">
    <property type="entry name" value="Cell_wall_metabolism_enzyme"/>
</dbReference>
<dbReference type="Pfam" id="PF01476">
    <property type="entry name" value="LysM"/>
    <property type="match status" value="2"/>
</dbReference>
<feature type="domain" description="LysM" evidence="2">
    <location>
        <begin position="257"/>
        <end position="300"/>
    </location>
</feature>
<organism evidence="3 4">
    <name type="scientific">Candidatus Magasanikbacteria bacterium RIFCSPLOWO2_01_FULL_40_15</name>
    <dbReference type="NCBI Taxonomy" id="1798686"/>
    <lineage>
        <taxon>Bacteria</taxon>
        <taxon>Candidatus Magasanikiibacteriota</taxon>
    </lineage>
</organism>
<dbReference type="PANTHER" id="PTHR21666">
    <property type="entry name" value="PEPTIDASE-RELATED"/>
    <property type="match status" value="1"/>
</dbReference>
<dbReference type="Gene3D" id="3.10.350.10">
    <property type="entry name" value="LysM domain"/>
    <property type="match status" value="2"/>
</dbReference>
<evidence type="ECO:0008006" key="5">
    <source>
        <dbReference type="Google" id="ProtNLM"/>
    </source>
</evidence>
<dbReference type="EMBL" id="MFQH01000011">
    <property type="protein sequence ID" value="OGH78390.1"/>
    <property type="molecule type" value="Genomic_DNA"/>
</dbReference>
<sequence>MKVKSALLEVVWYLARLLVYIKRGFLCFLRFTSRRVSILDFWYKKTVGFTIFKISFYFQKRFFPQSRPGNLSAWYKFGERWVLQILALGVAFFFIIPQTKLYKPDFDEVPGKKTILYALVGPGEQDFALSDELIEEIGVNDTPLQSESWRQGSIIVEPQMSNDITEDEYSTTIGGAVVKPSLASTDSINAVQNTELTNQESNKVNFVEYHIKAGDVLGVVANKYGIKIETVLSANNLTTRSIVRPGDIIKIPSTDGILYSVAKGDTISRIAKLYGVSVDEILKFNDLNNKSLRIGKQILIPGAKKLSTPIVKVPPANNKQTPKIVQKQQPANVDILSPVNTAGYIWPSGARTITQYYGLRHTGVDIAGSAGLPNYAVRDGVVVKSQCGWNGGYGCYIILDHGSGVQTLYGHNSKLLVSVGEYVAQGQVIALLGSTGRSTGPHLHFEIRLNGRRTNPLKFIRR</sequence>
<dbReference type="Pfam" id="PF01551">
    <property type="entry name" value="Peptidase_M23"/>
    <property type="match status" value="1"/>
</dbReference>
<dbReference type="InterPro" id="IPR016047">
    <property type="entry name" value="M23ase_b-sheet_dom"/>
</dbReference>
<dbReference type="Proteomes" id="UP000177040">
    <property type="component" value="Unassembled WGS sequence"/>
</dbReference>
<evidence type="ECO:0000313" key="4">
    <source>
        <dbReference type="Proteomes" id="UP000177040"/>
    </source>
</evidence>
<accession>A0A1F6N3V9</accession>
<dbReference type="PANTHER" id="PTHR21666:SF270">
    <property type="entry name" value="MUREIN HYDROLASE ACTIVATOR ENVC"/>
    <property type="match status" value="1"/>
</dbReference>
<dbReference type="SUPFAM" id="SSF54106">
    <property type="entry name" value="LysM domain"/>
    <property type="match status" value="1"/>
</dbReference>
<protein>
    <recommendedName>
        <fullName evidence="5">LysM domain-containing protein</fullName>
    </recommendedName>
</protein>
<dbReference type="AlphaFoldDB" id="A0A1F6N3V9"/>
<dbReference type="InterPro" id="IPR001387">
    <property type="entry name" value="Cro/C1-type_HTH"/>
</dbReference>
<dbReference type="SMART" id="SM00257">
    <property type="entry name" value="LysM"/>
    <property type="match status" value="2"/>
</dbReference>
<comment type="caution">
    <text evidence="3">The sequence shown here is derived from an EMBL/GenBank/DDBJ whole genome shotgun (WGS) entry which is preliminary data.</text>
</comment>
<reference evidence="3 4" key="1">
    <citation type="journal article" date="2016" name="Nat. Commun.">
        <title>Thousands of microbial genomes shed light on interconnected biogeochemical processes in an aquifer system.</title>
        <authorList>
            <person name="Anantharaman K."/>
            <person name="Brown C.T."/>
            <person name="Hug L.A."/>
            <person name="Sharon I."/>
            <person name="Castelle C.J."/>
            <person name="Probst A.J."/>
            <person name="Thomas B.C."/>
            <person name="Singh A."/>
            <person name="Wilkins M.J."/>
            <person name="Karaoz U."/>
            <person name="Brodie E.L."/>
            <person name="Williams K.H."/>
            <person name="Hubbard S.S."/>
            <person name="Banfield J.F."/>
        </authorList>
    </citation>
    <scope>NUCLEOTIDE SEQUENCE [LARGE SCALE GENOMIC DNA]</scope>
</reference>
<dbReference type="PROSITE" id="PS50943">
    <property type="entry name" value="HTH_CROC1"/>
    <property type="match status" value="1"/>
</dbReference>
<dbReference type="SUPFAM" id="SSF51261">
    <property type="entry name" value="Duplicated hybrid motif"/>
    <property type="match status" value="1"/>
</dbReference>
<feature type="domain" description="LysM" evidence="2">
    <location>
        <begin position="207"/>
        <end position="251"/>
    </location>
</feature>
<dbReference type="InterPro" id="IPR036779">
    <property type="entry name" value="LysM_dom_sf"/>
</dbReference>
<feature type="domain" description="HTH cro/C1-type" evidence="1">
    <location>
        <begin position="265"/>
        <end position="281"/>
    </location>
</feature>
<dbReference type="PROSITE" id="PS51782">
    <property type="entry name" value="LYSM"/>
    <property type="match status" value="2"/>
</dbReference>
<evidence type="ECO:0000259" key="2">
    <source>
        <dbReference type="PROSITE" id="PS51782"/>
    </source>
</evidence>
<dbReference type="CDD" id="cd12797">
    <property type="entry name" value="M23_peptidase"/>
    <property type="match status" value="1"/>
</dbReference>
<dbReference type="Gene3D" id="2.70.70.10">
    <property type="entry name" value="Glucose Permease (Domain IIA)"/>
    <property type="match status" value="1"/>
</dbReference>
<dbReference type="GO" id="GO:0004222">
    <property type="term" value="F:metalloendopeptidase activity"/>
    <property type="evidence" value="ECO:0007669"/>
    <property type="project" value="TreeGrafter"/>
</dbReference>
<dbReference type="InterPro" id="IPR011055">
    <property type="entry name" value="Dup_hybrid_motif"/>
</dbReference>
<gene>
    <name evidence="3" type="ORF">A2983_02530</name>
</gene>
<dbReference type="InterPro" id="IPR018392">
    <property type="entry name" value="LysM"/>
</dbReference>
<proteinExistence type="predicted"/>
<evidence type="ECO:0000313" key="3">
    <source>
        <dbReference type="EMBL" id="OGH78390.1"/>
    </source>
</evidence>
<dbReference type="CDD" id="cd00118">
    <property type="entry name" value="LysM"/>
    <property type="match status" value="2"/>
</dbReference>
<name>A0A1F6N3V9_9BACT</name>